<keyword evidence="6" id="KW-0067">ATP-binding</keyword>
<dbReference type="InterPro" id="IPR011527">
    <property type="entry name" value="ABC1_TM_dom"/>
</dbReference>
<dbReference type="InterPro" id="IPR027417">
    <property type="entry name" value="P-loop_NTPase"/>
</dbReference>
<keyword evidence="2" id="KW-0813">Transport</keyword>
<evidence type="ECO:0000256" key="3">
    <source>
        <dbReference type="ARBA" id="ARBA00022692"/>
    </source>
</evidence>
<dbReference type="PROSITE" id="PS50893">
    <property type="entry name" value="ABC_TRANSPORTER_2"/>
    <property type="match status" value="2"/>
</dbReference>
<dbReference type="CDD" id="cd03249">
    <property type="entry name" value="ABC_MTABC3_MDL1_MDL2"/>
    <property type="match status" value="2"/>
</dbReference>
<dbReference type="PANTHER" id="PTHR45136:SF2">
    <property type="entry name" value="ABC TRANSPORTER DOMAIN-CONTAINING PROTEIN"/>
    <property type="match status" value="1"/>
</dbReference>
<dbReference type="InterPro" id="IPR017871">
    <property type="entry name" value="ABC_transporter-like_CS"/>
</dbReference>
<dbReference type="SUPFAM" id="SSF52540">
    <property type="entry name" value="P-loop containing nucleoside triphosphate hydrolases"/>
    <property type="match status" value="2"/>
</dbReference>
<feature type="transmembrane region" description="Helical" evidence="10">
    <location>
        <begin position="192"/>
        <end position="210"/>
    </location>
</feature>
<dbReference type="PROSITE" id="PS50929">
    <property type="entry name" value="ABC_TM1F"/>
    <property type="match status" value="2"/>
</dbReference>
<name>A0A371EHE5_MUCPR</name>
<feature type="domain" description="ABC transporter" evidence="11">
    <location>
        <begin position="1020"/>
        <end position="1256"/>
    </location>
</feature>
<feature type="domain" description="ABC transporter" evidence="11">
    <location>
        <begin position="365"/>
        <end position="601"/>
    </location>
</feature>
<dbReference type="SMART" id="SM00382">
    <property type="entry name" value="AAA"/>
    <property type="match status" value="2"/>
</dbReference>
<dbReference type="EMBL" id="QJKJ01013885">
    <property type="protein sequence ID" value="RDX65470.1"/>
    <property type="molecule type" value="Genomic_DNA"/>
</dbReference>
<feature type="transmembrane region" description="Helical" evidence="10">
    <location>
        <begin position="920"/>
        <end position="943"/>
    </location>
</feature>
<feature type="transmembrane region" description="Helical" evidence="10">
    <location>
        <begin position="38"/>
        <end position="65"/>
    </location>
</feature>
<feature type="transmembrane region" description="Helical" evidence="10">
    <location>
        <begin position="843"/>
        <end position="862"/>
    </location>
</feature>
<gene>
    <name evidence="13" type="primary">ABCB15</name>
    <name evidence="13" type="ORF">CR513_55870</name>
</gene>
<evidence type="ECO:0000256" key="1">
    <source>
        <dbReference type="ARBA" id="ARBA00007577"/>
    </source>
</evidence>
<dbReference type="GO" id="GO:0005524">
    <property type="term" value="F:ATP binding"/>
    <property type="evidence" value="ECO:0007669"/>
    <property type="project" value="UniProtKB-KW"/>
</dbReference>
<evidence type="ECO:0000259" key="12">
    <source>
        <dbReference type="PROSITE" id="PS50929"/>
    </source>
</evidence>
<dbReference type="Pfam" id="PF00005">
    <property type="entry name" value="ABC_tran"/>
    <property type="match status" value="2"/>
</dbReference>
<protein>
    <submittedName>
        <fullName evidence="13">ABC transporter B family member 15</fullName>
    </submittedName>
</protein>
<feature type="transmembrane region" description="Helical" evidence="10">
    <location>
        <begin position="301"/>
        <end position="322"/>
    </location>
</feature>
<feature type="non-terminal residue" evidence="13">
    <location>
        <position position="1"/>
    </location>
</feature>
<dbReference type="GO" id="GO:0140359">
    <property type="term" value="F:ABC-type transporter activity"/>
    <property type="evidence" value="ECO:0007669"/>
    <property type="project" value="InterPro"/>
</dbReference>
<keyword evidence="4" id="KW-0677">Repeat</keyword>
<evidence type="ECO:0000256" key="5">
    <source>
        <dbReference type="ARBA" id="ARBA00022741"/>
    </source>
</evidence>
<sequence length="1264" mass="138843">MSRIVTGIDESTISKQEPANDMGSKGGFFRYADGVDKLLLLFGTLGCIGGGLQTPITMLVLGSLIDDYAGGSEHSVSNHIIDKYALRLLCVAIGVALSSFIEGVCWTRTAERQTSRMRTEYLKSVLRQEVGFFDKQTDSSTTFQVIATITSDAQTIQDTMADKVPNCVVHLSAFFSSFIVALFLSWRLAVAAFPFSIMMIMPAIVFGKAMKELGNKMKDAYGVAGSIAEQAISSIRIVYSYVGEKQTLKAFNSGLQKSMEIGIKQGQTKGVIIGSIGLLYATWAFQSWVGSVLVRTKGENGGHVFCAEICIIWGGLSLMSALPNLGFILEATTATTRIFEMIDRVPTINSYKEKGKVLTHARGEITFKEVEFSYPSRPDALILQGLNLKVQAGKTLGLVGGSGSGKSTIISLLERFYDPVYGEVLLDGYDIETLHVKWLRSQMGLVNQEPILFATSIRENILFGKEGASMEAVISAAKAANAHDFIVKLPNGYETHVGQFGAQLSGGQKQRIAIARALIREPKILLLDEATSALDSQSERLVQDALDKASRGRTTIIIAHRLSTIRKADSIVVLQSGRVVECGSHDELLQLNNGQGGTYSKMLQLQQATSQDENALHQINKSPLAMVNLTSPNSRWQNSQTHNEFSSTQPFSPIYSISVAGSSCDDYSNENWEKSSHASFSQWRLLRMNGPEWKHALLGCLGAIGSGICQPIYSYCLGIVASVYFIKDDSLIKSEIRLYSSIFCCIAVVNFISGLLQHYNFTIMGEHLLKRVRENLLEKVLTFEMGWFDQEENSCAAICACLATEANLVRSLVAERMSLLVQVSVMAILAFVLSLIVTWRVSIVMIAMQPLIIACFYSKNILMKSMAGKARRAQKEGSQLAMEATSNHRTIAAFSSEKRILNLFRTAMEGPRKESIKQSWISGCILSASYFVTTASITLTFWYGGRLLNQGLVESKHLLQVFLILMGTGRQIAETASTTSDIAKSGRAISSVFAILDRKSQIEPEDPRHRKFKNTMKGHIKLRDVFFSYPARPDQMILKGLSLDIEAGKTVALVGQSGSGKSTIIGLIERFYDPMKGSISIDNCDIREFNLRSLRSHIALVSQEPTLFAGTIRDNIVYGKKDASEDEIRKAARLSNAHEFISSMRDGYDTYCGERGVQLSGGQKQRIAIARAVLKNPSILLLDEATSALDSVSENLVQEALEKMMVGRTCVVIAHRLSTIQSVDSIAVIKNGKVVEQGSHSELLSIGSNGVYYSLTRLQHDYRV</sequence>
<keyword evidence="7 10" id="KW-1133">Transmembrane helix</keyword>
<keyword evidence="9" id="KW-0325">Glycoprotein</keyword>
<evidence type="ECO:0000256" key="8">
    <source>
        <dbReference type="ARBA" id="ARBA00023136"/>
    </source>
</evidence>
<dbReference type="Pfam" id="PF00664">
    <property type="entry name" value="ABC_membrane"/>
    <property type="match status" value="2"/>
</dbReference>
<dbReference type="InterPro" id="IPR003439">
    <property type="entry name" value="ABC_transporter-like_ATP-bd"/>
</dbReference>
<reference evidence="13" key="1">
    <citation type="submission" date="2018-05" db="EMBL/GenBank/DDBJ databases">
        <title>Draft genome of Mucuna pruriens seed.</title>
        <authorList>
            <person name="Nnadi N.E."/>
            <person name="Vos R."/>
            <person name="Hasami M.H."/>
            <person name="Devisetty U.K."/>
            <person name="Aguiy J.C."/>
        </authorList>
    </citation>
    <scope>NUCLEOTIDE SEQUENCE [LARGE SCALE GENOMIC DNA]</scope>
    <source>
        <strain evidence="13">JCA_2017</strain>
    </source>
</reference>
<keyword evidence="14" id="KW-1185">Reference proteome</keyword>
<evidence type="ECO:0000313" key="14">
    <source>
        <dbReference type="Proteomes" id="UP000257109"/>
    </source>
</evidence>
<evidence type="ECO:0000256" key="7">
    <source>
        <dbReference type="ARBA" id="ARBA00022989"/>
    </source>
</evidence>
<proteinExistence type="inferred from homology"/>
<dbReference type="Gene3D" id="3.40.50.300">
    <property type="entry name" value="P-loop containing nucleotide triphosphate hydrolases"/>
    <property type="match status" value="2"/>
</dbReference>
<dbReference type="PROSITE" id="PS00211">
    <property type="entry name" value="ABC_TRANSPORTER_1"/>
    <property type="match status" value="2"/>
</dbReference>
<dbReference type="PANTHER" id="PTHR45136">
    <property type="entry name" value="ABC TRANSPORTER DOMAIN-CONTAINING PROTEIN"/>
    <property type="match status" value="1"/>
</dbReference>
<feature type="transmembrane region" description="Helical" evidence="10">
    <location>
        <begin position="167"/>
        <end position="186"/>
    </location>
</feature>
<keyword evidence="5" id="KW-0547">Nucleotide-binding</keyword>
<dbReference type="GO" id="GO:0016020">
    <property type="term" value="C:membrane"/>
    <property type="evidence" value="ECO:0007669"/>
    <property type="project" value="InterPro"/>
</dbReference>
<feature type="domain" description="ABC transmembrane type-1" evidence="12">
    <location>
        <begin position="697"/>
        <end position="984"/>
    </location>
</feature>
<feature type="transmembrane region" description="Helical" evidence="10">
    <location>
        <begin position="696"/>
        <end position="726"/>
    </location>
</feature>
<dbReference type="AlphaFoldDB" id="A0A371EHE5"/>
<dbReference type="Gene3D" id="1.20.1560.10">
    <property type="entry name" value="ABC transporter type 1, transmembrane domain"/>
    <property type="match status" value="1"/>
</dbReference>
<feature type="transmembrane region" description="Helical" evidence="10">
    <location>
        <begin position="270"/>
        <end position="289"/>
    </location>
</feature>
<dbReference type="FunFam" id="3.40.50.300:FF:000205">
    <property type="entry name" value="ABC transporter B family member 4"/>
    <property type="match status" value="2"/>
</dbReference>
<feature type="transmembrane region" description="Helical" evidence="10">
    <location>
        <begin position="85"/>
        <end position="107"/>
    </location>
</feature>
<dbReference type="InterPro" id="IPR003593">
    <property type="entry name" value="AAA+_ATPase"/>
</dbReference>
<feature type="transmembrane region" description="Helical" evidence="10">
    <location>
        <begin position="738"/>
        <end position="761"/>
    </location>
</feature>
<comment type="caution">
    <text evidence="13">The sequence shown here is derived from an EMBL/GenBank/DDBJ whole genome shotgun (WGS) entry which is preliminary data.</text>
</comment>
<dbReference type="Proteomes" id="UP000257109">
    <property type="component" value="Unassembled WGS sequence"/>
</dbReference>
<comment type="similarity">
    <text evidence="1">Belongs to the ABC transporter superfamily. ABCB family. Multidrug resistance exporter (TC 3.A.1.201) subfamily.</text>
</comment>
<accession>A0A371EHE5</accession>
<evidence type="ECO:0000256" key="10">
    <source>
        <dbReference type="SAM" id="Phobius"/>
    </source>
</evidence>
<evidence type="ECO:0000313" key="13">
    <source>
        <dbReference type="EMBL" id="RDX65470.1"/>
    </source>
</evidence>
<evidence type="ECO:0000256" key="2">
    <source>
        <dbReference type="ARBA" id="ARBA00022448"/>
    </source>
</evidence>
<dbReference type="GO" id="GO:0016887">
    <property type="term" value="F:ATP hydrolysis activity"/>
    <property type="evidence" value="ECO:0007669"/>
    <property type="project" value="InterPro"/>
</dbReference>
<keyword evidence="3 10" id="KW-0812">Transmembrane</keyword>
<evidence type="ECO:0000256" key="6">
    <source>
        <dbReference type="ARBA" id="ARBA00022840"/>
    </source>
</evidence>
<dbReference type="CDD" id="cd18578">
    <property type="entry name" value="ABC_6TM_Pgp_ABCB1_D2_like"/>
    <property type="match status" value="1"/>
</dbReference>
<dbReference type="OrthoDB" id="6500128at2759"/>
<keyword evidence="8 10" id="KW-0472">Membrane</keyword>
<dbReference type="SUPFAM" id="SSF90123">
    <property type="entry name" value="ABC transporter transmembrane region"/>
    <property type="match status" value="2"/>
</dbReference>
<feature type="domain" description="ABC transmembrane type-1" evidence="12">
    <location>
        <begin position="41"/>
        <end position="305"/>
    </location>
</feature>
<evidence type="ECO:0000259" key="11">
    <source>
        <dbReference type="PROSITE" id="PS50893"/>
    </source>
</evidence>
<organism evidence="13 14">
    <name type="scientific">Mucuna pruriens</name>
    <name type="common">Velvet bean</name>
    <name type="synonym">Dolichos pruriens</name>
    <dbReference type="NCBI Taxonomy" id="157652"/>
    <lineage>
        <taxon>Eukaryota</taxon>
        <taxon>Viridiplantae</taxon>
        <taxon>Streptophyta</taxon>
        <taxon>Embryophyta</taxon>
        <taxon>Tracheophyta</taxon>
        <taxon>Spermatophyta</taxon>
        <taxon>Magnoliopsida</taxon>
        <taxon>eudicotyledons</taxon>
        <taxon>Gunneridae</taxon>
        <taxon>Pentapetalae</taxon>
        <taxon>rosids</taxon>
        <taxon>fabids</taxon>
        <taxon>Fabales</taxon>
        <taxon>Fabaceae</taxon>
        <taxon>Papilionoideae</taxon>
        <taxon>50 kb inversion clade</taxon>
        <taxon>NPAAA clade</taxon>
        <taxon>indigoferoid/millettioid clade</taxon>
        <taxon>Phaseoleae</taxon>
        <taxon>Mucuna</taxon>
    </lineage>
</organism>
<feature type="transmembrane region" description="Helical" evidence="10">
    <location>
        <begin position="819"/>
        <end position="837"/>
    </location>
</feature>
<dbReference type="InterPro" id="IPR036640">
    <property type="entry name" value="ABC1_TM_sf"/>
</dbReference>
<evidence type="ECO:0000256" key="9">
    <source>
        <dbReference type="ARBA" id="ARBA00023180"/>
    </source>
</evidence>
<evidence type="ECO:0000256" key="4">
    <source>
        <dbReference type="ARBA" id="ARBA00022737"/>
    </source>
</evidence>
<dbReference type="CDD" id="cd18577">
    <property type="entry name" value="ABC_6TM_Pgp_ABCB1_D1_like"/>
    <property type="match status" value="1"/>
</dbReference>